<dbReference type="PANTHER" id="PTHR13633:SF3">
    <property type="entry name" value="MITOCHONDRIAL TRANSCRIPTION RESCUE FACTOR 1"/>
    <property type="match status" value="1"/>
</dbReference>
<dbReference type="InterPro" id="IPR040591">
    <property type="entry name" value="RqcP2_RBD"/>
</dbReference>
<dbReference type="Gene3D" id="3.10.290.10">
    <property type="entry name" value="RNA-binding S4 domain"/>
    <property type="match status" value="1"/>
</dbReference>
<dbReference type="SMART" id="SM00363">
    <property type="entry name" value="S4"/>
    <property type="match status" value="1"/>
</dbReference>
<keyword evidence="4" id="KW-1185">Reference proteome</keyword>
<evidence type="ECO:0000313" key="4">
    <source>
        <dbReference type="Proteomes" id="UP000319578"/>
    </source>
</evidence>
<keyword evidence="1" id="KW-0694">RNA-binding</keyword>
<evidence type="ECO:0000256" key="1">
    <source>
        <dbReference type="PROSITE-ProRule" id="PRU00182"/>
    </source>
</evidence>
<feature type="domain" description="RNA-binding S4" evidence="2">
    <location>
        <begin position="184"/>
        <end position="241"/>
    </location>
</feature>
<evidence type="ECO:0000259" key="2">
    <source>
        <dbReference type="SMART" id="SM00363"/>
    </source>
</evidence>
<dbReference type="Pfam" id="PF21278">
    <property type="entry name" value="YlmH_1st"/>
    <property type="match status" value="1"/>
</dbReference>
<dbReference type="Gene3D" id="3.30.70.330">
    <property type="match status" value="1"/>
</dbReference>
<comment type="caution">
    <text evidence="3">The sequence shown here is derived from an EMBL/GenBank/DDBJ whole genome shotgun (WGS) entry which is preliminary data.</text>
</comment>
<proteinExistence type="predicted"/>
<accession>A0ABQ0TRW7</accession>
<dbReference type="Gene3D" id="3.30.1370.160">
    <property type="match status" value="1"/>
</dbReference>
<dbReference type="Pfam" id="PF17774">
    <property type="entry name" value="YlmH_RBD"/>
    <property type="match status" value="1"/>
</dbReference>
<dbReference type="InterPro" id="IPR048443">
    <property type="entry name" value="RqcP2_N"/>
</dbReference>
<dbReference type="EMBL" id="BJON01000016">
    <property type="protein sequence ID" value="GED70642.1"/>
    <property type="molecule type" value="Genomic_DNA"/>
</dbReference>
<dbReference type="CDD" id="cd00165">
    <property type="entry name" value="S4"/>
    <property type="match status" value="1"/>
</dbReference>
<gene>
    <name evidence="3" type="primary">ylmH</name>
    <name evidence="3" type="ORF">BRE01_43440</name>
</gene>
<dbReference type="InterPro" id="IPR002942">
    <property type="entry name" value="S4_RNA-bd"/>
</dbReference>
<protein>
    <submittedName>
        <fullName evidence="3">RNA-binding protein YlmH</fullName>
    </submittedName>
</protein>
<dbReference type="Proteomes" id="UP000319578">
    <property type="component" value="Unassembled WGS sequence"/>
</dbReference>
<sequence length="260" mass="29580">MKNMSVFDHFAKEERPFVERALEMLSLVERKQAMRLTDFVDPRQLSIFQSLVSQVQDVSVSASGGYEGAERVRVILHPDYLLPEPEDYRIVLLGIKADQRFHSLEHRDVMGALLNAGLKREKFGDMFTDEKYCYSIVVEEVADYVCTQVTQIHRTSVQFERVSWDQFTPPEPRYMEKTITVPSPRIDAVLGEVHNLSRAKALVPIRAGKVKVNWKAVEDPSHQLRAGDMVSMAGFGRFKLLEVAGPTRSGRIRMIVGLVT</sequence>
<dbReference type="PANTHER" id="PTHR13633">
    <property type="entry name" value="MITOCHONDRIAL TRANSCRIPTION RESCUE FACTOR 1"/>
    <property type="match status" value="1"/>
</dbReference>
<dbReference type="Pfam" id="PF01479">
    <property type="entry name" value="S4"/>
    <property type="match status" value="1"/>
</dbReference>
<organism evidence="3 4">
    <name type="scientific">Brevibacillus reuszeri</name>
    <dbReference type="NCBI Taxonomy" id="54915"/>
    <lineage>
        <taxon>Bacteria</taxon>
        <taxon>Bacillati</taxon>
        <taxon>Bacillota</taxon>
        <taxon>Bacilli</taxon>
        <taxon>Bacillales</taxon>
        <taxon>Paenibacillaceae</taxon>
        <taxon>Brevibacillus</taxon>
    </lineage>
</organism>
<reference evidence="3 4" key="1">
    <citation type="submission" date="2019-06" db="EMBL/GenBank/DDBJ databases">
        <title>Whole genome shotgun sequence of Brevibacillus reuszeri NBRC 15719.</title>
        <authorList>
            <person name="Hosoyama A."/>
            <person name="Uohara A."/>
            <person name="Ohji S."/>
            <person name="Ichikawa N."/>
        </authorList>
    </citation>
    <scope>NUCLEOTIDE SEQUENCE [LARGE SCALE GENOMIC DNA]</scope>
    <source>
        <strain evidence="3 4">NBRC 15719</strain>
    </source>
</reference>
<dbReference type="PROSITE" id="PS50889">
    <property type="entry name" value="S4"/>
    <property type="match status" value="1"/>
</dbReference>
<name>A0ABQ0TRW7_9BACL</name>
<dbReference type="InterPro" id="IPR012677">
    <property type="entry name" value="Nucleotide-bd_a/b_plait_sf"/>
</dbReference>
<dbReference type="SUPFAM" id="SSF55174">
    <property type="entry name" value="Alpha-L RNA-binding motif"/>
    <property type="match status" value="1"/>
</dbReference>
<dbReference type="InterPro" id="IPR036986">
    <property type="entry name" value="S4_RNA-bd_sf"/>
</dbReference>
<evidence type="ECO:0000313" key="3">
    <source>
        <dbReference type="EMBL" id="GED70642.1"/>
    </source>
</evidence>